<dbReference type="EMBL" id="JABFAD010000008">
    <property type="protein sequence ID" value="MBA0805818.1"/>
    <property type="molecule type" value="Genomic_DNA"/>
</dbReference>
<evidence type="ECO:0000313" key="1">
    <source>
        <dbReference type="EMBL" id="MBA0805818.1"/>
    </source>
</evidence>
<dbReference type="Proteomes" id="UP000593560">
    <property type="component" value="Unassembled WGS sequence"/>
</dbReference>
<organism evidence="1 2">
    <name type="scientific">Gossypium harknessii</name>
    <dbReference type="NCBI Taxonomy" id="34285"/>
    <lineage>
        <taxon>Eukaryota</taxon>
        <taxon>Viridiplantae</taxon>
        <taxon>Streptophyta</taxon>
        <taxon>Embryophyta</taxon>
        <taxon>Tracheophyta</taxon>
        <taxon>Spermatophyta</taxon>
        <taxon>Magnoliopsida</taxon>
        <taxon>eudicotyledons</taxon>
        <taxon>Gunneridae</taxon>
        <taxon>Pentapetalae</taxon>
        <taxon>rosids</taxon>
        <taxon>malvids</taxon>
        <taxon>Malvales</taxon>
        <taxon>Malvaceae</taxon>
        <taxon>Malvoideae</taxon>
        <taxon>Gossypium</taxon>
    </lineage>
</organism>
<reference evidence="1 2" key="1">
    <citation type="journal article" date="2019" name="Genome Biol. Evol.">
        <title>Insights into the evolution of the New World diploid cottons (Gossypium, subgenus Houzingenia) based on genome sequencing.</title>
        <authorList>
            <person name="Grover C.E."/>
            <person name="Arick M.A. 2nd"/>
            <person name="Thrash A."/>
            <person name="Conover J.L."/>
            <person name="Sanders W.S."/>
            <person name="Peterson D.G."/>
            <person name="Frelichowski J.E."/>
            <person name="Scheffler J.A."/>
            <person name="Scheffler B.E."/>
            <person name="Wendel J.F."/>
        </authorList>
    </citation>
    <scope>NUCLEOTIDE SEQUENCE [LARGE SCALE GENOMIC DNA]</scope>
    <source>
        <strain evidence="1">0</strain>
        <tissue evidence="1">Leaf</tissue>
    </source>
</reference>
<gene>
    <name evidence="1" type="ORF">Gohar_005307</name>
</gene>
<proteinExistence type="predicted"/>
<dbReference type="OrthoDB" id="10543364at2759"/>
<name>A0A7J9H865_9ROSI</name>
<comment type="caution">
    <text evidence="1">The sequence shown here is derived from an EMBL/GenBank/DDBJ whole genome shotgun (WGS) entry which is preliminary data.</text>
</comment>
<keyword evidence="2" id="KW-1185">Reference proteome</keyword>
<sequence length="87" mass="9472">MQVQCRVHLRLHQSLLGIVKLLWKKRGLILELVAVGVGLGGQDILQVKLGFEVTISGVEGTLAVAEEEAMAGMNSETRGSFQDDQRV</sequence>
<protein>
    <submittedName>
        <fullName evidence="1">Uncharacterized protein</fullName>
    </submittedName>
</protein>
<evidence type="ECO:0000313" key="2">
    <source>
        <dbReference type="Proteomes" id="UP000593560"/>
    </source>
</evidence>
<accession>A0A7J9H865</accession>
<dbReference type="AlphaFoldDB" id="A0A7J9H865"/>